<accession>A0ABD0JP04</accession>
<name>A0ABD0JP04_9CAEN</name>
<comment type="caution">
    <text evidence="1">The sequence shown here is derived from an EMBL/GenBank/DDBJ whole genome shotgun (WGS) entry which is preliminary data.</text>
</comment>
<evidence type="ECO:0000313" key="1">
    <source>
        <dbReference type="EMBL" id="KAK7476523.1"/>
    </source>
</evidence>
<gene>
    <name evidence="1" type="ORF">BaRGS_00032271</name>
</gene>
<proteinExistence type="predicted"/>
<dbReference type="Proteomes" id="UP001519460">
    <property type="component" value="Unassembled WGS sequence"/>
</dbReference>
<evidence type="ECO:0000313" key="2">
    <source>
        <dbReference type="Proteomes" id="UP001519460"/>
    </source>
</evidence>
<protein>
    <submittedName>
        <fullName evidence="1">Uncharacterized protein</fullName>
    </submittedName>
</protein>
<keyword evidence="2" id="KW-1185">Reference proteome</keyword>
<organism evidence="1 2">
    <name type="scientific">Batillaria attramentaria</name>
    <dbReference type="NCBI Taxonomy" id="370345"/>
    <lineage>
        <taxon>Eukaryota</taxon>
        <taxon>Metazoa</taxon>
        <taxon>Spiralia</taxon>
        <taxon>Lophotrochozoa</taxon>
        <taxon>Mollusca</taxon>
        <taxon>Gastropoda</taxon>
        <taxon>Caenogastropoda</taxon>
        <taxon>Sorbeoconcha</taxon>
        <taxon>Cerithioidea</taxon>
        <taxon>Batillariidae</taxon>
        <taxon>Batillaria</taxon>
    </lineage>
</organism>
<reference evidence="1 2" key="1">
    <citation type="journal article" date="2023" name="Sci. Data">
        <title>Genome assembly of the Korean intertidal mud-creeper Batillaria attramentaria.</title>
        <authorList>
            <person name="Patra A.K."/>
            <person name="Ho P.T."/>
            <person name="Jun S."/>
            <person name="Lee S.J."/>
            <person name="Kim Y."/>
            <person name="Won Y.J."/>
        </authorList>
    </citation>
    <scope>NUCLEOTIDE SEQUENCE [LARGE SCALE GENOMIC DNA]</scope>
    <source>
        <strain evidence="1">Wonlab-2016</strain>
    </source>
</reference>
<sequence>MEAKRKPSFPAHFSGDSILVYFDSTKMQISTKVSSTQLQISTTIIQLSVSAQITARAPREDNQYSNSQPTAQIGEIFSTKLVLPLPAKTVERTRQTAAGRSL</sequence>
<dbReference type="EMBL" id="JACVVK020000374">
    <property type="protein sequence ID" value="KAK7476523.1"/>
    <property type="molecule type" value="Genomic_DNA"/>
</dbReference>
<dbReference type="AlphaFoldDB" id="A0ABD0JP04"/>